<feature type="transmembrane region" description="Helical" evidence="1">
    <location>
        <begin position="102"/>
        <end position="124"/>
    </location>
</feature>
<feature type="transmembrane region" description="Helical" evidence="1">
    <location>
        <begin position="158"/>
        <end position="181"/>
    </location>
</feature>
<feature type="transmembrane region" description="Helical" evidence="1">
    <location>
        <begin position="79"/>
        <end position="96"/>
    </location>
</feature>
<name>A0ABU7XKU0_9HYPH</name>
<gene>
    <name evidence="2" type="ORF">V3H18_15785</name>
</gene>
<evidence type="ECO:0000256" key="1">
    <source>
        <dbReference type="SAM" id="Phobius"/>
    </source>
</evidence>
<dbReference type="EMBL" id="JAZHYN010000071">
    <property type="protein sequence ID" value="MEF3367996.1"/>
    <property type="molecule type" value="Genomic_DNA"/>
</dbReference>
<evidence type="ECO:0000313" key="3">
    <source>
        <dbReference type="Proteomes" id="UP001350748"/>
    </source>
</evidence>
<organism evidence="2 3">
    <name type="scientific">Methylocystis borbori</name>
    <dbReference type="NCBI Taxonomy" id="3118750"/>
    <lineage>
        <taxon>Bacteria</taxon>
        <taxon>Pseudomonadati</taxon>
        <taxon>Pseudomonadota</taxon>
        <taxon>Alphaproteobacteria</taxon>
        <taxon>Hyphomicrobiales</taxon>
        <taxon>Methylocystaceae</taxon>
        <taxon>Methylocystis</taxon>
    </lineage>
</organism>
<keyword evidence="1" id="KW-0812">Transmembrane</keyword>
<dbReference type="PANTHER" id="PTHR34989">
    <property type="entry name" value="PROTEIN HDED"/>
    <property type="match status" value="1"/>
</dbReference>
<evidence type="ECO:0000313" key="2">
    <source>
        <dbReference type="EMBL" id="MEF3367996.1"/>
    </source>
</evidence>
<sequence>MVNDSLILETDPLHLHHLRRKWGWLVALGVLLLIGGVVALYDVTTATLVTVFYVGAAMLVCGALEVITAFQIRPWPRALLLGAVGLLTIGAGFLAFRDPLLAAVSITGFLGFALIIAGAFRLVLAFHIREVGPWLLVALSGLVSIVLGGLIVSQWPVSGLYVLGLFLAVNLIFEGISWITVGLSAKP</sequence>
<feature type="transmembrane region" description="Helical" evidence="1">
    <location>
        <begin position="22"/>
        <end position="41"/>
    </location>
</feature>
<comment type="caution">
    <text evidence="2">The sequence shown here is derived from an EMBL/GenBank/DDBJ whole genome shotgun (WGS) entry which is preliminary data.</text>
</comment>
<dbReference type="RefSeq" id="WP_332083029.1">
    <property type="nucleotide sequence ID" value="NZ_JAZHYN010000071.1"/>
</dbReference>
<reference evidence="2 3" key="1">
    <citation type="submission" date="2024-02" db="EMBL/GenBank/DDBJ databases">
        <authorList>
            <person name="Grouzdev D."/>
        </authorList>
    </citation>
    <scope>NUCLEOTIDE SEQUENCE [LARGE SCALE GENOMIC DNA]</scope>
    <source>
        <strain evidence="2 3">9N</strain>
    </source>
</reference>
<dbReference type="InterPro" id="IPR005325">
    <property type="entry name" value="DUF308_memb"/>
</dbReference>
<protein>
    <submittedName>
        <fullName evidence="2">HdeD family acid-resistance protein</fullName>
    </submittedName>
</protein>
<dbReference type="InterPro" id="IPR052712">
    <property type="entry name" value="Acid_resist_chaperone_HdeD"/>
</dbReference>
<keyword evidence="1" id="KW-0472">Membrane</keyword>
<dbReference type="Proteomes" id="UP001350748">
    <property type="component" value="Unassembled WGS sequence"/>
</dbReference>
<feature type="transmembrane region" description="Helical" evidence="1">
    <location>
        <begin position="131"/>
        <end position="152"/>
    </location>
</feature>
<feature type="transmembrane region" description="Helical" evidence="1">
    <location>
        <begin position="47"/>
        <end position="67"/>
    </location>
</feature>
<keyword evidence="1" id="KW-1133">Transmembrane helix</keyword>
<dbReference type="PANTHER" id="PTHR34989:SF1">
    <property type="entry name" value="PROTEIN HDED"/>
    <property type="match status" value="1"/>
</dbReference>
<dbReference type="Pfam" id="PF03729">
    <property type="entry name" value="DUF308"/>
    <property type="match status" value="1"/>
</dbReference>
<keyword evidence="3" id="KW-1185">Reference proteome</keyword>
<accession>A0ABU7XKU0</accession>
<proteinExistence type="predicted"/>